<sequence length="98" mass="11045">MLDYGVTFLHTPIFIDNSSAISIGIHSSTQFSLSFNEQEHPCSMASMAFIDEHNEIAMLQKPKQAAGFHQIVDFLKTSHIAHALTIAPTIYIEHQRQF</sequence>
<keyword evidence="2" id="KW-1185">Reference proteome</keyword>
<name>A0ACB8Y9T8_ARCLA</name>
<accession>A0ACB8Y9T8</accession>
<evidence type="ECO:0000313" key="2">
    <source>
        <dbReference type="Proteomes" id="UP001055879"/>
    </source>
</evidence>
<dbReference type="EMBL" id="CM042059">
    <property type="protein sequence ID" value="KAI3681337.1"/>
    <property type="molecule type" value="Genomic_DNA"/>
</dbReference>
<proteinExistence type="predicted"/>
<reference evidence="2" key="1">
    <citation type="journal article" date="2022" name="Mol. Ecol. Resour.">
        <title>The genomes of chicory, endive, great burdock and yacon provide insights into Asteraceae palaeo-polyploidization history and plant inulin production.</title>
        <authorList>
            <person name="Fan W."/>
            <person name="Wang S."/>
            <person name="Wang H."/>
            <person name="Wang A."/>
            <person name="Jiang F."/>
            <person name="Liu H."/>
            <person name="Zhao H."/>
            <person name="Xu D."/>
            <person name="Zhang Y."/>
        </authorList>
    </citation>
    <scope>NUCLEOTIDE SEQUENCE [LARGE SCALE GENOMIC DNA]</scope>
    <source>
        <strain evidence="2">cv. Niubang</strain>
    </source>
</reference>
<evidence type="ECO:0000313" key="1">
    <source>
        <dbReference type="EMBL" id="KAI3681337.1"/>
    </source>
</evidence>
<gene>
    <name evidence="1" type="ORF">L6452_36128</name>
</gene>
<organism evidence="1 2">
    <name type="scientific">Arctium lappa</name>
    <name type="common">Greater burdock</name>
    <name type="synonym">Lappa major</name>
    <dbReference type="NCBI Taxonomy" id="4217"/>
    <lineage>
        <taxon>Eukaryota</taxon>
        <taxon>Viridiplantae</taxon>
        <taxon>Streptophyta</taxon>
        <taxon>Embryophyta</taxon>
        <taxon>Tracheophyta</taxon>
        <taxon>Spermatophyta</taxon>
        <taxon>Magnoliopsida</taxon>
        <taxon>eudicotyledons</taxon>
        <taxon>Gunneridae</taxon>
        <taxon>Pentapetalae</taxon>
        <taxon>asterids</taxon>
        <taxon>campanulids</taxon>
        <taxon>Asterales</taxon>
        <taxon>Asteraceae</taxon>
        <taxon>Carduoideae</taxon>
        <taxon>Cardueae</taxon>
        <taxon>Arctiinae</taxon>
        <taxon>Arctium</taxon>
    </lineage>
</organism>
<comment type="caution">
    <text evidence="1">The sequence shown here is derived from an EMBL/GenBank/DDBJ whole genome shotgun (WGS) entry which is preliminary data.</text>
</comment>
<dbReference type="Proteomes" id="UP001055879">
    <property type="component" value="Linkage Group LG13"/>
</dbReference>
<reference evidence="1 2" key="2">
    <citation type="journal article" date="2022" name="Mol. Ecol. Resour.">
        <title>The genomes of chicory, endive, great burdock and yacon provide insights into Asteraceae paleo-polyploidization history and plant inulin production.</title>
        <authorList>
            <person name="Fan W."/>
            <person name="Wang S."/>
            <person name="Wang H."/>
            <person name="Wang A."/>
            <person name="Jiang F."/>
            <person name="Liu H."/>
            <person name="Zhao H."/>
            <person name="Xu D."/>
            <person name="Zhang Y."/>
        </authorList>
    </citation>
    <scope>NUCLEOTIDE SEQUENCE [LARGE SCALE GENOMIC DNA]</scope>
    <source>
        <strain evidence="2">cv. Niubang</strain>
    </source>
</reference>
<protein>
    <submittedName>
        <fullName evidence="1">Uncharacterized protein</fullName>
    </submittedName>
</protein>